<feature type="non-terminal residue" evidence="4">
    <location>
        <position position="151"/>
    </location>
</feature>
<keyword evidence="4" id="KW-0378">Hydrolase</keyword>
<comment type="caution">
    <text evidence="4">The sequence shown here is derived from an EMBL/GenBank/DDBJ whole genome shotgun (WGS) entry which is preliminary data.</text>
</comment>
<dbReference type="Proteomes" id="UP000282876">
    <property type="component" value="Unassembled WGS sequence"/>
</dbReference>
<gene>
    <name evidence="4" type="ORF">TUBRATIS_27860</name>
</gene>
<evidence type="ECO:0000259" key="3">
    <source>
        <dbReference type="PROSITE" id="PS51192"/>
    </source>
</evidence>
<keyword evidence="2" id="KW-0067">ATP-binding</keyword>
<dbReference type="InterPro" id="IPR000330">
    <property type="entry name" value="SNF2_N"/>
</dbReference>
<dbReference type="GO" id="GO:0004386">
    <property type="term" value="F:helicase activity"/>
    <property type="evidence" value="ECO:0007669"/>
    <property type="project" value="UniProtKB-KW"/>
</dbReference>
<dbReference type="Gene3D" id="3.40.50.10810">
    <property type="entry name" value="Tandem AAA-ATPase domain"/>
    <property type="match status" value="1"/>
</dbReference>
<dbReference type="VEuPathDB" id="MicrosporidiaDB:TUBRATIS_27860"/>
<keyword evidence="4" id="KW-0347">Helicase</keyword>
<evidence type="ECO:0000313" key="4">
    <source>
        <dbReference type="EMBL" id="RVD90782.1"/>
    </source>
</evidence>
<accession>A0A437AI29</accession>
<proteinExistence type="predicted"/>
<dbReference type="OrthoDB" id="5857104at2759"/>
<dbReference type="SUPFAM" id="SSF52540">
    <property type="entry name" value="P-loop containing nucleoside triphosphate hydrolases"/>
    <property type="match status" value="1"/>
</dbReference>
<evidence type="ECO:0000256" key="2">
    <source>
        <dbReference type="ARBA" id="ARBA00022840"/>
    </source>
</evidence>
<organism evidence="4 5">
    <name type="scientific">Tubulinosema ratisbonensis</name>
    <dbReference type="NCBI Taxonomy" id="291195"/>
    <lineage>
        <taxon>Eukaryota</taxon>
        <taxon>Fungi</taxon>
        <taxon>Fungi incertae sedis</taxon>
        <taxon>Microsporidia</taxon>
        <taxon>Tubulinosematoidea</taxon>
        <taxon>Tubulinosematidae</taxon>
        <taxon>Tubulinosema</taxon>
    </lineage>
</organism>
<dbReference type="AlphaFoldDB" id="A0A437AI29"/>
<evidence type="ECO:0000256" key="1">
    <source>
        <dbReference type="ARBA" id="ARBA00022741"/>
    </source>
</evidence>
<dbReference type="InterPro" id="IPR038718">
    <property type="entry name" value="SNF2-like_sf"/>
</dbReference>
<keyword evidence="1" id="KW-0547">Nucleotide-binding</keyword>
<reference evidence="4 5" key="1">
    <citation type="submission" date="2018-10" db="EMBL/GenBank/DDBJ databases">
        <title>Draft genome sequence of the microsporidian Tubulinosema ratisbonensis.</title>
        <authorList>
            <person name="Polonais V."/>
            <person name="Peyretaillade E."/>
            <person name="Niehus S."/>
            <person name="Wawrzyniak I."/>
            <person name="Franchet A."/>
            <person name="Gaspin C."/>
            <person name="Reichstadt M."/>
            <person name="Belser C."/>
            <person name="Labadie K."/>
            <person name="Delbac F."/>
            <person name="Ferrandon D."/>
        </authorList>
    </citation>
    <scope>NUCLEOTIDE SEQUENCE [LARGE SCALE GENOMIC DNA]</scope>
    <source>
        <strain evidence="4 5">Franzen</strain>
    </source>
</reference>
<dbReference type="Pfam" id="PF00176">
    <property type="entry name" value="SNF2-rel_dom"/>
    <property type="match status" value="1"/>
</dbReference>
<dbReference type="InterPro" id="IPR014001">
    <property type="entry name" value="Helicase_ATP-bd"/>
</dbReference>
<dbReference type="GO" id="GO:0005524">
    <property type="term" value="F:ATP binding"/>
    <property type="evidence" value="ECO:0007669"/>
    <property type="project" value="InterPro"/>
</dbReference>
<dbReference type="EMBL" id="RCSS01000777">
    <property type="protein sequence ID" value="RVD90782.1"/>
    <property type="molecule type" value="Genomic_DNA"/>
</dbReference>
<name>A0A437AI29_9MICR</name>
<dbReference type="InterPro" id="IPR027417">
    <property type="entry name" value="P-loop_NTPase"/>
</dbReference>
<dbReference type="PANTHER" id="PTHR10799">
    <property type="entry name" value="SNF2/RAD54 HELICASE FAMILY"/>
    <property type="match status" value="1"/>
</dbReference>
<sequence length="151" mass="17741">MKENIDRLMVEKYIKFLGDNDFITEFLNLEQTKTNKKDRHDVLSDSEQETDSGDIFMFQKSPTYITHELRDYQISGVNWLINMHEKQINAILADEMGLGKTLQTITLLGFLKFIKKEKGSNLIIVPKSTLQNWKNEFTKYMPDYKAKIFHA</sequence>
<dbReference type="STRING" id="291195.A0A437AI29"/>
<evidence type="ECO:0000313" key="5">
    <source>
        <dbReference type="Proteomes" id="UP000282876"/>
    </source>
</evidence>
<feature type="domain" description="Helicase ATP-binding" evidence="3">
    <location>
        <begin position="81"/>
        <end position="151"/>
    </location>
</feature>
<keyword evidence="5" id="KW-1185">Reference proteome</keyword>
<dbReference type="PROSITE" id="PS51192">
    <property type="entry name" value="HELICASE_ATP_BIND_1"/>
    <property type="match status" value="1"/>
</dbReference>
<protein>
    <submittedName>
        <fullName evidence="4">SNF2 DNA/RNA helicase</fullName>
    </submittedName>
</protein>